<evidence type="ECO:0000313" key="2">
    <source>
        <dbReference type="Proteomes" id="UP001501343"/>
    </source>
</evidence>
<organism evidence="1 2">
    <name type="scientific">Microbacterium aoyamense</name>
    <dbReference type="NCBI Taxonomy" id="344166"/>
    <lineage>
        <taxon>Bacteria</taxon>
        <taxon>Bacillati</taxon>
        <taxon>Actinomycetota</taxon>
        <taxon>Actinomycetes</taxon>
        <taxon>Micrococcales</taxon>
        <taxon>Microbacteriaceae</taxon>
        <taxon>Microbacterium</taxon>
    </lineage>
</organism>
<reference evidence="2" key="1">
    <citation type="journal article" date="2019" name="Int. J. Syst. Evol. Microbiol.">
        <title>The Global Catalogue of Microorganisms (GCM) 10K type strain sequencing project: providing services to taxonomists for standard genome sequencing and annotation.</title>
        <authorList>
            <consortium name="The Broad Institute Genomics Platform"/>
            <consortium name="The Broad Institute Genome Sequencing Center for Infectious Disease"/>
            <person name="Wu L."/>
            <person name="Ma J."/>
        </authorList>
    </citation>
    <scope>NUCLEOTIDE SEQUENCE [LARGE SCALE GENOMIC DNA]</scope>
    <source>
        <strain evidence="2">JCM 14900</strain>
    </source>
</reference>
<dbReference type="Proteomes" id="UP001501343">
    <property type="component" value="Unassembled WGS sequence"/>
</dbReference>
<comment type="caution">
    <text evidence="1">The sequence shown here is derived from an EMBL/GenBank/DDBJ whole genome shotgun (WGS) entry which is preliminary data.</text>
</comment>
<gene>
    <name evidence="1" type="ORF">GCM10009775_26450</name>
</gene>
<proteinExistence type="predicted"/>
<keyword evidence="2" id="KW-1185">Reference proteome</keyword>
<dbReference type="EMBL" id="BAAAOF010000005">
    <property type="protein sequence ID" value="GAA1933161.1"/>
    <property type="molecule type" value="Genomic_DNA"/>
</dbReference>
<accession>A0ABP5B655</accession>
<name>A0ABP5B655_9MICO</name>
<sequence length="74" mass="8478">MRLHRERLQAVLEELGIVAARDHDRDAKREGHAVRVLPHSRAALPDRREGRDRVVRGTSCRTPLKRAYGMVTVL</sequence>
<protein>
    <submittedName>
        <fullName evidence="1">Uncharacterized protein</fullName>
    </submittedName>
</protein>
<evidence type="ECO:0000313" key="1">
    <source>
        <dbReference type="EMBL" id="GAA1933161.1"/>
    </source>
</evidence>